<evidence type="ECO:0000259" key="12">
    <source>
        <dbReference type="SMART" id="SM00986"/>
    </source>
</evidence>
<evidence type="ECO:0000256" key="7">
    <source>
        <dbReference type="ARBA" id="ARBA00022801"/>
    </source>
</evidence>
<keyword evidence="8 9" id="KW-0234">DNA repair</keyword>
<dbReference type="SMART" id="SM00986">
    <property type="entry name" value="UDG"/>
    <property type="match status" value="1"/>
</dbReference>
<dbReference type="NCBIfam" id="NF003589">
    <property type="entry name" value="PRK05254.1-2"/>
    <property type="match status" value="1"/>
</dbReference>
<organism evidence="13 14">
    <name type="scientific">Paenibacillus spiritus</name>
    <dbReference type="NCBI Taxonomy" id="2496557"/>
    <lineage>
        <taxon>Bacteria</taxon>
        <taxon>Bacillati</taxon>
        <taxon>Bacillota</taxon>
        <taxon>Bacilli</taxon>
        <taxon>Bacillales</taxon>
        <taxon>Paenibacillaceae</taxon>
        <taxon>Paenibacillus</taxon>
    </lineage>
</organism>
<dbReference type="PANTHER" id="PTHR11264">
    <property type="entry name" value="URACIL-DNA GLYCOSYLASE"/>
    <property type="match status" value="1"/>
</dbReference>
<name>A0A5J5GHB4_9BACL</name>
<evidence type="ECO:0000256" key="8">
    <source>
        <dbReference type="ARBA" id="ARBA00023204"/>
    </source>
</evidence>
<dbReference type="InterPro" id="IPR002043">
    <property type="entry name" value="UDG_fam1"/>
</dbReference>
<keyword evidence="9" id="KW-0963">Cytoplasm</keyword>
<dbReference type="FunFam" id="3.40.470.10:FF:000001">
    <property type="entry name" value="Uracil-DNA glycosylase"/>
    <property type="match status" value="1"/>
</dbReference>
<comment type="function">
    <text evidence="2 9 11">Excises uracil residues from the DNA which can arise as a result of misincorporation of dUMP residues by DNA polymerase or due to deamination of cytosine.</text>
</comment>
<dbReference type="SUPFAM" id="SSF52141">
    <property type="entry name" value="Uracil-DNA glycosylase-like"/>
    <property type="match status" value="1"/>
</dbReference>
<evidence type="ECO:0000313" key="13">
    <source>
        <dbReference type="EMBL" id="KAA9007535.1"/>
    </source>
</evidence>
<dbReference type="InterPro" id="IPR018085">
    <property type="entry name" value="Ura-DNA_Glyclase_AS"/>
</dbReference>
<dbReference type="GO" id="GO:0097510">
    <property type="term" value="P:base-excision repair, AP site formation via deaminated base removal"/>
    <property type="evidence" value="ECO:0007669"/>
    <property type="project" value="TreeGrafter"/>
</dbReference>
<dbReference type="EC" id="3.2.2.27" evidence="4 9"/>
<keyword evidence="7 9" id="KW-0378">Hydrolase</keyword>
<dbReference type="Pfam" id="PF03167">
    <property type="entry name" value="UDG"/>
    <property type="match status" value="1"/>
</dbReference>
<feature type="active site" description="Proton acceptor" evidence="9 10">
    <location>
        <position position="62"/>
    </location>
</feature>
<dbReference type="CDD" id="cd10027">
    <property type="entry name" value="UDG-F1-like"/>
    <property type="match status" value="1"/>
</dbReference>
<comment type="similarity">
    <text evidence="3 9 11">Belongs to the uracil-DNA glycosylase (UDG) superfamily. UNG family.</text>
</comment>
<dbReference type="HAMAP" id="MF_00148">
    <property type="entry name" value="UDG"/>
    <property type="match status" value="1"/>
</dbReference>
<dbReference type="NCBIfam" id="TIGR00628">
    <property type="entry name" value="ung"/>
    <property type="match status" value="1"/>
</dbReference>
<gene>
    <name evidence="9" type="primary">ung</name>
    <name evidence="13" type="ORF">F4V43_03325</name>
</gene>
<protein>
    <recommendedName>
        <fullName evidence="5 9">Uracil-DNA glycosylase</fullName>
        <shortName evidence="9">UDG</shortName>
        <ecNumber evidence="4 9">3.2.2.27</ecNumber>
    </recommendedName>
</protein>
<evidence type="ECO:0000256" key="9">
    <source>
        <dbReference type="HAMAP-Rule" id="MF_00148"/>
    </source>
</evidence>
<dbReference type="InterPro" id="IPR005122">
    <property type="entry name" value="Uracil-DNA_glycosylase-like"/>
</dbReference>
<dbReference type="Proteomes" id="UP000367750">
    <property type="component" value="Unassembled WGS sequence"/>
</dbReference>
<dbReference type="AlphaFoldDB" id="A0A5J5GHB4"/>
<keyword evidence="14" id="KW-1185">Reference proteome</keyword>
<dbReference type="GO" id="GO:0004844">
    <property type="term" value="F:uracil DNA N-glycosylase activity"/>
    <property type="evidence" value="ECO:0007669"/>
    <property type="project" value="UniProtKB-UniRule"/>
</dbReference>
<dbReference type="Gene3D" id="3.40.470.10">
    <property type="entry name" value="Uracil-DNA glycosylase-like domain"/>
    <property type="match status" value="1"/>
</dbReference>
<evidence type="ECO:0000256" key="11">
    <source>
        <dbReference type="RuleBase" id="RU003780"/>
    </source>
</evidence>
<dbReference type="InterPro" id="IPR036895">
    <property type="entry name" value="Uracil-DNA_glycosylase-like_sf"/>
</dbReference>
<dbReference type="NCBIfam" id="NF003592">
    <property type="entry name" value="PRK05254.1-5"/>
    <property type="match status" value="1"/>
</dbReference>
<evidence type="ECO:0000256" key="5">
    <source>
        <dbReference type="ARBA" id="ARBA00018429"/>
    </source>
</evidence>
<comment type="subcellular location">
    <subcellularLocation>
        <location evidence="9">Cytoplasm</location>
    </subcellularLocation>
</comment>
<dbReference type="EMBL" id="VYKK01000004">
    <property type="protein sequence ID" value="KAA9007535.1"/>
    <property type="molecule type" value="Genomic_DNA"/>
</dbReference>
<feature type="domain" description="Uracil-DNA glycosylase-like" evidence="12">
    <location>
        <begin position="47"/>
        <end position="207"/>
    </location>
</feature>
<dbReference type="PANTHER" id="PTHR11264:SF0">
    <property type="entry name" value="URACIL-DNA GLYCOSYLASE"/>
    <property type="match status" value="1"/>
</dbReference>
<reference evidence="13 14" key="1">
    <citation type="submission" date="2019-09" db="EMBL/GenBank/DDBJ databases">
        <title>Bacillus ochoae sp. nov., Paenibacillus whitsoniae sp. nov., Paenibacillus spiritus sp. nov. Isolated from the Mars Exploration Rover during spacecraft assembly.</title>
        <authorList>
            <person name="Seuylemezian A."/>
            <person name="Vaishampayan P."/>
        </authorList>
    </citation>
    <scope>NUCLEOTIDE SEQUENCE [LARGE SCALE GENOMIC DNA]</scope>
    <source>
        <strain evidence="13 14">MER_111</strain>
    </source>
</reference>
<dbReference type="RefSeq" id="WP_150456825.1">
    <property type="nucleotide sequence ID" value="NZ_VYKK01000004.1"/>
</dbReference>
<dbReference type="SMART" id="SM00987">
    <property type="entry name" value="UreE_C"/>
    <property type="match status" value="1"/>
</dbReference>
<evidence type="ECO:0000256" key="1">
    <source>
        <dbReference type="ARBA" id="ARBA00001400"/>
    </source>
</evidence>
<comment type="catalytic activity">
    <reaction evidence="1 9 11">
        <text>Hydrolyzes single-stranded DNA or mismatched double-stranded DNA and polynucleotides, releasing free uracil.</text>
        <dbReference type="EC" id="3.2.2.27"/>
    </reaction>
</comment>
<evidence type="ECO:0000256" key="4">
    <source>
        <dbReference type="ARBA" id="ARBA00012030"/>
    </source>
</evidence>
<comment type="caution">
    <text evidence="13">The sequence shown here is derived from an EMBL/GenBank/DDBJ whole genome shotgun (WGS) entry which is preliminary data.</text>
</comment>
<proteinExistence type="inferred from homology"/>
<dbReference type="NCBIfam" id="NF003591">
    <property type="entry name" value="PRK05254.1-4"/>
    <property type="match status" value="1"/>
</dbReference>
<evidence type="ECO:0000256" key="3">
    <source>
        <dbReference type="ARBA" id="ARBA00008184"/>
    </source>
</evidence>
<keyword evidence="13" id="KW-0326">Glycosidase</keyword>
<dbReference type="NCBIfam" id="NF003588">
    <property type="entry name" value="PRK05254.1-1"/>
    <property type="match status" value="1"/>
</dbReference>
<accession>A0A5J5GHB4</accession>
<keyword evidence="6 9" id="KW-0227">DNA damage</keyword>
<evidence type="ECO:0000256" key="6">
    <source>
        <dbReference type="ARBA" id="ARBA00022763"/>
    </source>
</evidence>
<sequence length="225" mass="25636">MFGNDWDEVLREETQQPYFQELRYTLAREYKQYQVYPPKELLFTALRLTPYAETRAVILGQDPYHGPGQAEGLSFSVKPGVRVPPSLRNIYTELHDDLGVPVPNHGSLVSWAKEGVLLLNAVLTVREGQPNSHKGLGWERFTDAIMDKLNDRPDPMVFILWGSHAQQKGSFIDKSRHLVIQSPHPSPFSAHRGFLGSRPFSRANAFLKEHGLRPIDWSIPDQQPQ</sequence>
<dbReference type="PROSITE" id="PS00130">
    <property type="entry name" value="U_DNA_GLYCOSYLASE"/>
    <property type="match status" value="1"/>
</dbReference>
<evidence type="ECO:0000256" key="10">
    <source>
        <dbReference type="PROSITE-ProRule" id="PRU10072"/>
    </source>
</evidence>
<evidence type="ECO:0000313" key="14">
    <source>
        <dbReference type="Proteomes" id="UP000367750"/>
    </source>
</evidence>
<evidence type="ECO:0000256" key="2">
    <source>
        <dbReference type="ARBA" id="ARBA00002631"/>
    </source>
</evidence>
<dbReference type="OrthoDB" id="9804372at2"/>
<dbReference type="GO" id="GO:0005737">
    <property type="term" value="C:cytoplasm"/>
    <property type="evidence" value="ECO:0007669"/>
    <property type="project" value="UniProtKB-SubCell"/>
</dbReference>